<protein>
    <recommendedName>
        <fullName evidence="4">Lipoprotein</fullName>
    </recommendedName>
</protein>
<organism evidence="2 3">
    <name type="scientific">Aquipseudomonas ullengensis</name>
    <dbReference type="NCBI Taxonomy" id="2759166"/>
    <lineage>
        <taxon>Bacteria</taxon>
        <taxon>Pseudomonadati</taxon>
        <taxon>Pseudomonadota</taxon>
        <taxon>Gammaproteobacteria</taxon>
        <taxon>Pseudomonadales</taxon>
        <taxon>Pseudomonadaceae</taxon>
        <taxon>Aquipseudomonas</taxon>
    </lineage>
</organism>
<keyword evidence="3" id="KW-1185">Reference proteome</keyword>
<evidence type="ECO:0000313" key="3">
    <source>
        <dbReference type="Proteomes" id="UP000542720"/>
    </source>
</evidence>
<keyword evidence="1" id="KW-0732">Signal</keyword>
<feature type="chain" id="PRO_5030657807" description="Lipoprotein" evidence="1">
    <location>
        <begin position="22"/>
        <end position="148"/>
    </location>
</feature>
<dbReference type="RefSeq" id="WP_183089517.1">
    <property type="nucleotide sequence ID" value="NZ_JACJUD010000004.1"/>
</dbReference>
<feature type="signal peptide" evidence="1">
    <location>
        <begin position="1"/>
        <end position="21"/>
    </location>
</feature>
<evidence type="ECO:0008006" key="4">
    <source>
        <dbReference type="Google" id="ProtNLM"/>
    </source>
</evidence>
<sequence>MRQIWIALLALVLTGCSSSLVDYSPQGISEPEAHAVIEQMILAQPGQLRPDSVYIDNHYMGFNDPGAAGVPVTPAAEGTAARNDKRIYFNSIASVQLYQLFNRYTVQLFDADGQALIGFASESQVQAERFIDALQFYRNQAPATDGLN</sequence>
<evidence type="ECO:0000313" key="2">
    <source>
        <dbReference type="EMBL" id="MBB2495978.1"/>
    </source>
</evidence>
<proteinExistence type="predicted"/>
<evidence type="ECO:0000256" key="1">
    <source>
        <dbReference type="SAM" id="SignalP"/>
    </source>
</evidence>
<comment type="caution">
    <text evidence="2">The sequence shown here is derived from an EMBL/GenBank/DDBJ whole genome shotgun (WGS) entry which is preliminary data.</text>
</comment>
<reference evidence="2 3" key="1">
    <citation type="submission" date="2020-08" db="EMBL/GenBank/DDBJ databases">
        <authorList>
            <person name="Kim C.M."/>
        </authorList>
    </citation>
    <scope>NUCLEOTIDE SEQUENCE [LARGE SCALE GENOMIC DNA]</scope>
    <source>
        <strain evidence="2 3">UL070</strain>
    </source>
</reference>
<dbReference type="Proteomes" id="UP000542720">
    <property type="component" value="Unassembled WGS sequence"/>
</dbReference>
<accession>A0A7W4QEV8</accession>
<dbReference type="AlphaFoldDB" id="A0A7W4QEV8"/>
<dbReference type="PROSITE" id="PS51257">
    <property type="entry name" value="PROKAR_LIPOPROTEIN"/>
    <property type="match status" value="1"/>
</dbReference>
<name>A0A7W4QEV8_9GAMM</name>
<dbReference type="EMBL" id="JACJUD010000004">
    <property type="protein sequence ID" value="MBB2495978.1"/>
    <property type="molecule type" value="Genomic_DNA"/>
</dbReference>
<gene>
    <name evidence="2" type="ORF">H3H51_13195</name>
</gene>